<dbReference type="Gene3D" id="3.40.50.80">
    <property type="entry name" value="Nucleotide-binding domain of ferredoxin-NADP reductase (FNR) module"/>
    <property type="match status" value="1"/>
</dbReference>
<feature type="region of interest" description="Disordered" evidence="6">
    <location>
        <begin position="212"/>
        <end position="233"/>
    </location>
</feature>
<evidence type="ECO:0000256" key="2">
    <source>
        <dbReference type="ARBA" id="ARBA00022630"/>
    </source>
</evidence>
<dbReference type="SUPFAM" id="SSF52343">
    <property type="entry name" value="Ferredoxin reductase-like, C-terminal NADP-linked domain"/>
    <property type="match status" value="1"/>
</dbReference>
<feature type="binding site" evidence="5">
    <location>
        <position position="126"/>
    </location>
    <ligand>
        <name>FAD</name>
        <dbReference type="ChEBI" id="CHEBI:57692"/>
    </ligand>
</feature>
<organism evidence="9 10">
    <name type="scientific">Hondaea fermentalgiana</name>
    <dbReference type="NCBI Taxonomy" id="2315210"/>
    <lineage>
        <taxon>Eukaryota</taxon>
        <taxon>Sar</taxon>
        <taxon>Stramenopiles</taxon>
        <taxon>Bigyra</taxon>
        <taxon>Labyrinthulomycetes</taxon>
        <taxon>Thraustochytrida</taxon>
        <taxon>Thraustochytriidae</taxon>
        <taxon>Hondaea</taxon>
    </lineage>
</organism>
<feature type="region of interest" description="Disordered" evidence="6">
    <location>
        <begin position="28"/>
        <end position="56"/>
    </location>
</feature>
<dbReference type="PROSITE" id="PS51384">
    <property type="entry name" value="FAD_FR"/>
    <property type="match status" value="1"/>
</dbReference>
<name>A0A2R5GQP9_9STRA</name>
<evidence type="ECO:0000313" key="9">
    <source>
        <dbReference type="EMBL" id="GBG30681.1"/>
    </source>
</evidence>
<evidence type="ECO:0000313" key="10">
    <source>
        <dbReference type="Proteomes" id="UP000241890"/>
    </source>
</evidence>
<dbReference type="SUPFAM" id="SSF63380">
    <property type="entry name" value="Riboflavin synthase domain-like"/>
    <property type="match status" value="1"/>
</dbReference>
<feature type="domain" description="FAD-binding FR-type" evidence="8">
    <location>
        <begin position="66"/>
        <end position="180"/>
    </location>
</feature>
<dbReference type="PANTHER" id="PTHR19370">
    <property type="entry name" value="NADH-CYTOCHROME B5 REDUCTASE"/>
    <property type="match status" value="1"/>
</dbReference>
<evidence type="ECO:0000256" key="1">
    <source>
        <dbReference type="ARBA" id="ARBA00001974"/>
    </source>
</evidence>
<dbReference type="InterPro" id="IPR008333">
    <property type="entry name" value="Cbr1-like_FAD-bd_dom"/>
</dbReference>
<dbReference type="PROSITE" id="PS51318">
    <property type="entry name" value="TAT"/>
    <property type="match status" value="1"/>
</dbReference>
<dbReference type="InterPro" id="IPR017938">
    <property type="entry name" value="Riboflavin_synthase-like_b-brl"/>
</dbReference>
<dbReference type="CDD" id="cd06183">
    <property type="entry name" value="cyt_b5_reduct_like"/>
    <property type="match status" value="1"/>
</dbReference>
<dbReference type="PRINTS" id="PR00406">
    <property type="entry name" value="CYTB5RDTASE"/>
</dbReference>
<keyword evidence="4" id="KW-0560">Oxidoreductase</keyword>
<keyword evidence="3 5" id="KW-0274">FAD</keyword>
<keyword evidence="2 5" id="KW-0285">Flavoprotein</keyword>
<feature type="binding site" evidence="5">
    <location>
        <position position="145"/>
    </location>
    <ligand>
        <name>FAD</name>
        <dbReference type="ChEBI" id="CHEBI:57692"/>
    </ligand>
</feature>
<evidence type="ECO:0000259" key="8">
    <source>
        <dbReference type="PROSITE" id="PS51384"/>
    </source>
</evidence>
<feature type="binding site" evidence="5">
    <location>
        <position position="128"/>
    </location>
    <ligand>
        <name>FAD</name>
        <dbReference type="ChEBI" id="CHEBI:57692"/>
    </ligand>
</feature>
<dbReference type="EMBL" id="BEYU01000082">
    <property type="protein sequence ID" value="GBG30681.1"/>
    <property type="molecule type" value="Genomic_DNA"/>
</dbReference>
<gene>
    <name evidence="9" type="ORF">FCC1311_069012</name>
</gene>
<dbReference type="OrthoDB" id="432685at2759"/>
<evidence type="ECO:0000256" key="4">
    <source>
        <dbReference type="ARBA" id="ARBA00023002"/>
    </source>
</evidence>
<feature type="binding site" evidence="5">
    <location>
        <position position="199"/>
    </location>
    <ligand>
        <name>FAD</name>
        <dbReference type="ChEBI" id="CHEBI:57692"/>
    </ligand>
</feature>
<keyword evidence="10" id="KW-1185">Reference proteome</keyword>
<sequence length="358" mass="38137">MLARRAALAAAAATAAAATAALATTAATAAHAHAEPEAEDPTRVSEDPRSSNANAAQKVAEAAALETFEKLEVLRNKPLGANARIIRFKLPDRQQSFAYSFGDIINVRALSFDVDESYAFGKRLSRAYIPLHPLDRKGHMDIIVKTYPYPDGDTGRFLATRRQGDLVEVSAAPQPRLHAHIDLAACSTVAVLSAGSGLTAGIQLARAVLEPAPSPAAPSAPTGNEDPSDADDHVTAHQPRIKLISSDKTPDDMFYARELQQLAEKHPGQLTVFRTLTRDVPRDWTQGVGRVSADMLADQLGAVLLDPHAKVVVCGPPDFVHSLTGRRSSDNDAQLPHQNIAGILGDLGCTDPARVIIL</sequence>
<evidence type="ECO:0000256" key="5">
    <source>
        <dbReference type="PIRSR" id="PIRSR601834-1"/>
    </source>
</evidence>
<keyword evidence="7" id="KW-0732">Signal</keyword>
<reference evidence="9 10" key="1">
    <citation type="submission" date="2017-12" db="EMBL/GenBank/DDBJ databases">
        <title>Sequencing, de novo assembly and annotation of complete genome of a new Thraustochytrid species, strain FCC1311.</title>
        <authorList>
            <person name="Sedici K."/>
            <person name="Godart F."/>
            <person name="Aiese Cigliano R."/>
            <person name="Sanseverino W."/>
            <person name="Barakat M."/>
            <person name="Ortet P."/>
            <person name="Marechal E."/>
            <person name="Cagnac O."/>
            <person name="Amato A."/>
        </authorList>
    </citation>
    <scope>NUCLEOTIDE SEQUENCE [LARGE SCALE GENOMIC DNA]</scope>
</reference>
<evidence type="ECO:0000256" key="6">
    <source>
        <dbReference type="SAM" id="MobiDB-lite"/>
    </source>
</evidence>
<protein>
    <submittedName>
        <fullName evidence="9">NADH-cytochrome b5 reductase-like protein</fullName>
    </submittedName>
</protein>
<dbReference type="InterPro" id="IPR017927">
    <property type="entry name" value="FAD-bd_FR_type"/>
</dbReference>
<dbReference type="Pfam" id="PF00175">
    <property type="entry name" value="NAD_binding_1"/>
    <property type="match status" value="1"/>
</dbReference>
<feature type="chain" id="PRO_5015336062" evidence="7">
    <location>
        <begin position="35"/>
        <end position="358"/>
    </location>
</feature>
<dbReference type="Pfam" id="PF00970">
    <property type="entry name" value="FAD_binding_6"/>
    <property type="match status" value="1"/>
</dbReference>
<dbReference type="Proteomes" id="UP000241890">
    <property type="component" value="Unassembled WGS sequence"/>
</dbReference>
<dbReference type="InterPro" id="IPR001834">
    <property type="entry name" value="CBR-like"/>
</dbReference>
<dbReference type="Gene3D" id="2.40.30.10">
    <property type="entry name" value="Translation factors"/>
    <property type="match status" value="1"/>
</dbReference>
<comment type="caution">
    <text evidence="9">The sequence shown here is derived from an EMBL/GenBank/DDBJ whole genome shotgun (WGS) entry which is preliminary data.</text>
</comment>
<comment type="cofactor">
    <cofactor evidence="1 5">
        <name>FAD</name>
        <dbReference type="ChEBI" id="CHEBI:57692"/>
    </cofactor>
</comment>
<accession>A0A2R5GQP9</accession>
<dbReference type="GO" id="GO:0016491">
    <property type="term" value="F:oxidoreductase activity"/>
    <property type="evidence" value="ECO:0007669"/>
    <property type="project" value="UniProtKB-KW"/>
</dbReference>
<dbReference type="InterPro" id="IPR006311">
    <property type="entry name" value="TAT_signal"/>
</dbReference>
<dbReference type="InterPro" id="IPR039261">
    <property type="entry name" value="FNR_nucleotide-bd"/>
</dbReference>
<evidence type="ECO:0000256" key="7">
    <source>
        <dbReference type="SAM" id="SignalP"/>
    </source>
</evidence>
<feature type="compositionally biased region" description="Basic and acidic residues" evidence="6">
    <location>
        <begin position="32"/>
        <end position="49"/>
    </location>
</feature>
<feature type="signal peptide" evidence="7">
    <location>
        <begin position="1"/>
        <end position="34"/>
    </location>
</feature>
<dbReference type="InterPro" id="IPR001433">
    <property type="entry name" value="OxRdtase_FAD/NAD-bd"/>
</dbReference>
<dbReference type="InParanoid" id="A0A2R5GQP9"/>
<dbReference type="AlphaFoldDB" id="A0A2R5GQP9"/>
<evidence type="ECO:0000256" key="3">
    <source>
        <dbReference type="ARBA" id="ARBA00022827"/>
    </source>
</evidence>
<feature type="binding site" evidence="5">
    <location>
        <position position="143"/>
    </location>
    <ligand>
        <name>FAD</name>
        <dbReference type="ChEBI" id="CHEBI:57692"/>
    </ligand>
</feature>
<proteinExistence type="predicted"/>